<name>A0A1R2BJA7_9CILI</name>
<dbReference type="Gene3D" id="3.30.830.10">
    <property type="entry name" value="Metalloenzyme, LuxS/M16 peptidase-like"/>
    <property type="match status" value="2"/>
</dbReference>
<evidence type="ECO:0000256" key="8">
    <source>
        <dbReference type="ARBA" id="ARBA00023128"/>
    </source>
</evidence>
<dbReference type="AlphaFoldDB" id="A0A1R2BJA7"/>
<sequence length="459" mass="52509">MLRKIIRSITNLQSLRWNKGEIPENLKLNREIKLSTLSNGVTVASQYWEGPVATLGIMIEAGSRNETMSNSGVAHYLEHMHFRGTSKRDKNQLDLDVESIGGALNAYTSRDTTFFYMEVLKENCAKGLDIISDQLLNSTYLEEYIKEERRVILMESEEVAKDMRETLIEDAHYGCFREHMLGQPILGSINAIKNINKDKLKKFISTHYLGPRIVVLGAGDILHSQLMEMAEKFVGHVPSTSEFPFDGEHSAIFTPSLTQTKDEKAQYFHMAVFSSAPDWSDPDYWAFLLLQRIIEDYSTQKSLRIDSPDLIFNQLHKDLDKIQGIQNHNCLYFPYKDVGLFGHYISVTHESAGQACKVLIDSFMKYVEKLDETQVSRGKNRIYNELLGLELGSDIVMTIGSQLIYMKRLVPRSEIAKRISEYDVKKLQEVFLKYFGPNKFGIAIRGPVKELDKCLEYIS</sequence>
<evidence type="ECO:0000256" key="5">
    <source>
        <dbReference type="ARBA" id="ARBA00022801"/>
    </source>
</evidence>
<keyword evidence="5" id="KW-0378">Hydrolase</keyword>
<comment type="subcellular location">
    <subcellularLocation>
        <location evidence="2">Mitochondrion</location>
    </subcellularLocation>
</comment>
<evidence type="ECO:0000256" key="2">
    <source>
        <dbReference type="ARBA" id="ARBA00004173"/>
    </source>
</evidence>
<evidence type="ECO:0000313" key="12">
    <source>
        <dbReference type="EMBL" id="OMJ76860.1"/>
    </source>
</evidence>
<gene>
    <name evidence="12" type="ORF">SteCoe_23666</name>
</gene>
<dbReference type="InterPro" id="IPR001431">
    <property type="entry name" value="Pept_M16_Zn_BS"/>
</dbReference>
<dbReference type="InterPro" id="IPR007863">
    <property type="entry name" value="Peptidase_M16_C"/>
</dbReference>
<keyword evidence="8" id="KW-0496">Mitochondrion</keyword>
<evidence type="ECO:0000259" key="10">
    <source>
        <dbReference type="Pfam" id="PF00675"/>
    </source>
</evidence>
<evidence type="ECO:0000256" key="7">
    <source>
        <dbReference type="ARBA" id="ARBA00023049"/>
    </source>
</evidence>
<evidence type="ECO:0000259" key="11">
    <source>
        <dbReference type="Pfam" id="PF05193"/>
    </source>
</evidence>
<dbReference type="GO" id="GO:0005739">
    <property type="term" value="C:mitochondrion"/>
    <property type="evidence" value="ECO:0007669"/>
    <property type="project" value="UniProtKB-SubCell"/>
</dbReference>
<dbReference type="InterPro" id="IPR050361">
    <property type="entry name" value="MPP/UQCRC_Complex"/>
</dbReference>
<dbReference type="GO" id="GO:0046872">
    <property type="term" value="F:metal ion binding"/>
    <property type="evidence" value="ECO:0007669"/>
    <property type="project" value="UniProtKB-KW"/>
</dbReference>
<dbReference type="Proteomes" id="UP000187209">
    <property type="component" value="Unassembled WGS sequence"/>
</dbReference>
<keyword evidence="13" id="KW-1185">Reference proteome</keyword>
<keyword evidence="3" id="KW-0645">Protease</keyword>
<keyword evidence="7" id="KW-0482">Metalloprotease</keyword>
<dbReference type="PANTHER" id="PTHR11851:SF149">
    <property type="entry name" value="GH01077P"/>
    <property type="match status" value="1"/>
</dbReference>
<evidence type="ECO:0008006" key="14">
    <source>
        <dbReference type="Google" id="ProtNLM"/>
    </source>
</evidence>
<feature type="domain" description="Peptidase M16 C-terminal" evidence="11">
    <location>
        <begin position="194"/>
        <end position="381"/>
    </location>
</feature>
<evidence type="ECO:0000256" key="6">
    <source>
        <dbReference type="ARBA" id="ARBA00022833"/>
    </source>
</evidence>
<dbReference type="EMBL" id="MPUH01000607">
    <property type="protein sequence ID" value="OMJ76860.1"/>
    <property type="molecule type" value="Genomic_DNA"/>
</dbReference>
<accession>A0A1R2BJA7</accession>
<organism evidence="12 13">
    <name type="scientific">Stentor coeruleus</name>
    <dbReference type="NCBI Taxonomy" id="5963"/>
    <lineage>
        <taxon>Eukaryota</taxon>
        <taxon>Sar</taxon>
        <taxon>Alveolata</taxon>
        <taxon>Ciliophora</taxon>
        <taxon>Postciliodesmatophora</taxon>
        <taxon>Heterotrichea</taxon>
        <taxon>Heterotrichida</taxon>
        <taxon>Stentoridae</taxon>
        <taxon>Stentor</taxon>
    </lineage>
</organism>
<evidence type="ECO:0000256" key="1">
    <source>
        <dbReference type="ARBA" id="ARBA00001947"/>
    </source>
</evidence>
<evidence type="ECO:0000256" key="4">
    <source>
        <dbReference type="ARBA" id="ARBA00022723"/>
    </source>
</evidence>
<protein>
    <recommendedName>
        <fullName evidence="14">Peptidase M16 N-terminal domain-containing protein</fullName>
    </recommendedName>
</protein>
<dbReference type="FunFam" id="3.30.830.10:FF:000008">
    <property type="entry name" value="Mitochondrial-processing peptidase subunit beta"/>
    <property type="match status" value="1"/>
</dbReference>
<dbReference type="GO" id="GO:0004222">
    <property type="term" value="F:metalloendopeptidase activity"/>
    <property type="evidence" value="ECO:0007669"/>
    <property type="project" value="InterPro"/>
</dbReference>
<evidence type="ECO:0000256" key="9">
    <source>
        <dbReference type="RuleBase" id="RU004447"/>
    </source>
</evidence>
<dbReference type="GO" id="GO:0006508">
    <property type="term" value="P:proteolysis"/>
    <property type="evidence" value="ECO:0007669"/>
    <property type="project" value="UniProtKB-KW"/>
</dbReference>
<comment type="similarity">
    <text evidence="9">Belongs to the peptidase M16 family.</text>
</comment>
<dbReference type="SUPFAM" id="SSF63411">
    <property type="entry name" value="LuxS/MPP-like metallohydrolase"/>
    <property type="match status" value="2"/>
</dbReference>
<dbReference type="Pfam" id="PF05193">
    <property type="entry name" value="Peptidase_M16_C"/>
    <property type="match status" value="1"/>
</dbReference>
<dbReference type="PROSITE" id="PS00143">
    <property type="entry name" value="INSULINASE"/>
    <property type="match status" value="1"/>
</dbReference>
<dbReference type="InterPro" id="IPR011249">
    <property type="entry name" value="Metalloenz_LuxS/M16"/>
</dbReference>
<evidence type="ECO:0000313" key="13">
    <source>
        <dbReference type="Proteomes" id="UP000187209"/>
    </source>
</evidence>
<dbReference type="InterPro" id="IPR011765">
    <property type="entry name" value="Pept_M16_N"/>
</dbReference>
<proteinExistence type="inferred from homology"/>
<dbReference type="OrthoDB" id="285268at2759"/>
<comment type="cofactor">
    <cofactor evidence="1">
        <name>Zn(2+)</name>
        <dbReference type="ChEBI" id="CHEBI:29105"/>
    </cofactor>
</comment>
<reference evidence="12 13" key="1">
    <citation type="submission" date="2016-11" db="EMBL/GenBank/DDBJ databases">
        <title>The macronuclear genome of Stentor coeruleus: a giant cell with tiny introns.</title>
        <authorList>
            <person name="Slabodnick M."/>
            <person name="Ruby J.G."/>
            <person name="Reiff S.B."/>
            <person name="Swart E.C."/>
            <person name="Gosai S."/>
            <person name="Prabakaran S."/>
            <person name="Witkowska E."/>
            <person name="Larue G.E."/>
            <person name="Fisher S."/>
            <person name="Freeman R.M."/>
            <person name="Gunawardena J."/>
            <person name="Chu W."/>
            <person name="Stover N.A."/>
            <person name="Gregory B.D."/>
            <person name="Nowacki M."/>
            <person name="Derisi J."/>
            <person name="Roy S.W."/>
            <person name="Marshall W.F."/>
            <person name="Sood P."/>
        </authorList>
    </citation>
    <scope>NUCLEOTIDE SEQUENCE [LARGE SCALE GENOMIC DNA]</scope>
    <source>
        <strain evidence="12">WM001</strain>
    </source>
</reference>
<feature type="domain" description="Peptidase M16 N-terminal" evidence="10">
    <location>
        <begin position="43"/>
        <end position="187"/>
    </location>
</feature>
<keyword evidence="4" id="KW-0479">Metal-binding</keyword>
<keyword evidence="6" id="KW-0862">Zinc</keyword>
<dbReference type="PANTHER" id="PTHR11851">
    <property type="entry name" value="METALLOPROTEASE"/>
    <property type="match status" value="1"/>
</dbReference>
<dbReference type="Pfam" id="PF00675">
    <property type="entry name" value="Peptidase_M16"/>
    <property type="match status" value="1"/>
</dbReference>
<evidence type="ECO:0000256" key="3">
    <source>
        <dbReference type="ARBA" id="ARBA00022670"/>
    </source>
</evidence>
<comment type="caution">
    <text evidence="12">The sequence shown here is derived from an EMBL/GenBank/DDBJ whole genome shotgun (WGS) entry which is preliminary data.</text>
</comment>